<evidence type="ECO:0000256" key="2">
    <source>
        <dbReference type="ARBA" id="ARBA00023015"/>
    </source>
</evidence>
<sequence>MYTQELNTFITVAELGSFSAASRKLYISKSAIMQQINLLEKKIDCILFDRNSHGVYLTEAGKIFLIQARKIQHLFIETNKIMQNYKNTIIVGTGYLSTTNFLEDYWNKFSKNQSFKLQFKEIQDYENISSDIDLIETIYASQPIPKQNFLFKKVSTSPLLIGVPPRNRLATKENISMPDLNNQTILLIKKNIFSKTSEIETYLTKHCKNIKIQTYAIYNRATVNEALINNKLILVPKSLSDFCRPFILKTVKWNFNVDVGFFYRTNANKLTHDFIDYISR</sequence>
<gene>
    <name evidence="6" type="ORF">Q4436_01000</name>
</gene>
<proteinExistence type="inferred from homology"/>
<dbReference type="GO" id="GO:0003677">
    <property type="term" value="F:DNA binding"/>
    <property type="evidence" value="ECO:0007669"/>
    <property type="project" value="UniProtKB-KW"/>
</dbReference>
<dbReference type="Gene3D" id="1.10.10.10">
    <property type="entry name" value="Winged helix-like DNA-binding domain superfamily/Winged helix DNA-binding domain"/>
    <property type="match status" value="1"/>
</dbReference>
<dbReference type="RefSeq" id="WP_195212068.1">
    <property type="nucleotide sequence ID" value="NZ_JADMRU010000010.1"/>
</dbReference>
<dbReference type="PROSITE" id="PS50931">
    <property type="entry name" value="HTH_LYSR"/>
    <property type="match status" value="1"/>
</dbReference>
<dbReference type="InterPro" id="IPR000847">
    <property type="entry name" value="LysR_HTH_N"/>
</dbReference>
<dbReference type="FunFam" id="1.10.10.10:FF:000001">
    <property type="entry name" value="LysR family transcriptional regulator"/>
    <property type="match status" value="1"/>
</dbReference>
<evidence type="ECO:0000313" key="7">
    <source>
        <dbReference type="Proteomes" id="UP001169713"/>
    </source>
</evidence>
<evidence type="ECO:0000256" key="4">
    <source>
        <dbReference type="ARBA" id="ARBA00023163"/>
    </source>
</evidence>
<dbReference type="EMBL" id="JAUONS010000001">
    <property type="protein sequence ID" value="MDO6360696.1"/>
    <property type="molecule type" value="Genomic_DNA"/>
</dbReference>
<keyword evidence="3" id="KW-0238">DNA-binding</keyword>
<comment type="caution">
    <text evidence="6">The sequence shown here is derived from an EMBL/GenBank/DDBJ whole genome shotgun (WGS) entry which is preliminary data.</text>
</comment>
<comment type="similarity">
    <text evidence="1">Belongs to the LysR transcriptional regulatory family.</text>
</comment>
<protein>
    <submittedName>
        <fullName evidence="6">LysR family transcriptional regulator</fullName>
    </submittedName>
</protein>
<dbReference type="InterPro" id="IPR036390">
    <property type="entry name" value="WH_DNA-bd_sf"/>
</dbReference>
<dbReference type="PANTHER" id="PTHR30126">
    <property type="entry name" value="HTH-TYPE TRANSCRIPTIONAL REGULATOR"/>
    <property type="match status" value="1"/>
</dbReference>
<dbReference type="Proteomes" id="UP001169713">
    <property type="component" value="Unassembled WGS sequence"/>
</dbReference>
<dbReference type="Pfam" id="PF00126">
    <property type="entry name" value="HTH_1"/>
    <property type="match status" value="1"/>
</dbReference>
<evidence type="ECO:0000313" key="6">
    <source>
        <dbReference type="EMBL" id="MDO6360696.1"/>
    </source>
</evidence>
<dbReference type="InterPro" id="IPR036388">
    <property type="entry name" value="WH-like_DNA-bd_sf"/>
</dbReference>
<accession>A0ABD4ZYT5</accession>
<organism evidence="6 7">
    <name type="scientific">Lactobacillus paragasseri</name>
    <dbReference type="NCBI Taxonomy" id="2107999"/>
    <lineage>
        <taxon>Bacteria</taxon>
        <taxon>Bacillati</taxon>
        <taxon>Bacillota</taxon>
        <taxon>Bacilli</taxon>
        <taxon>Lactobacillales</taxon>
        <taxon>Lactobacillaceae</taxon>
        <taxon>Lactobacillus</taxon>
    </lineage>
</organism>
<dbReference type="PANTHER" id="PTHR30126:SF40">
    <property type="entry name" value="HTH-TYPE TRANSCRIPTIONAL REGULATOR GLTR"/>
    <property type="match status" value="1"/>
</dbReference>
<feature type="domain" description="HTH lysR-type" evidence="5">
    <location>
        <begin position="1"/>
        <end position="58"/>
    </location>
</feature>
<dbReference type="SUPFAM" id="SSF46785">
    <property type="entry name" value="Winged helix' DNA-binding domain"/>
    <property type="match status" value="1"/>
</dbReference>
<evidence type="ECO:0000256" key="1">
    <source>
        <dbReference type="ARBA" id="ARBA00009437"/>
    </source>
</evidence>
<keyword evidence="2" id="KW-0805">Transcription regulation</keyword>
<evidence type="ECO:0000256" key="3">
    <source>
        <dbReference type="ARBA" id="ARBA00023125"/>
    </source>
</evidence>
<reference evidence="6" key="1">
    <citation type="submission" date="2023-07" db="EMBL/GenBank/DDBJ databases">
        <title>Whole Genome Sequencing of Colonoscopy isolates.</title>
        <authorList>
            <person name="Surve S.V."/>
            <person name="Valls R.A."/>
            <person name="Barrak K.E."/>
            <person name="Gardner T.B."/>
            <person name="O'Toole G.A."/>
        </authorList>
    </citation>
    <scope>NUCLEOTIDE SEQUENCE</scope>
    <source>
        <strain evidence="6">GP0003</strain>
    </source>
</reference>
<keyword evidence="4" id="KW-0804">Transcription</keyword>
<evidence type="ECO:0000259" key="5">
    <source>
        <dbReference type="PROSITE" id="PS50931"/>
    </source>
</evidence>
<dbReference type="AlphaFoldDB" id="A0ABD4ZYT5"/>
<name>A0ABD4ZYT5_9LACO</name>